<evidence type="ECO:0000313" key="2">
    <source>
        <dbReference type="EMBL" id="KAJ1361662.1"/>
    </source>
</evidence>
<feature type="signal peptide" evidence="1">
    <location>
        <begin position="1"/>
        <end position="16"/>
    </location>
</feature>
<keyword evidence="1" id="KW-0732">Signal</keyword>
<sequence length="109" mass="11704">MSILAASCALKLVVWAAVDGIGTDLKINYLIIGLLSYKGFIRFENNEQNQKTAVSTPARIARKSFQNIAASIATKSNCSRHTLEAKEFDETCGDLNGYMVITGASSGSL</sequence>
<comment type="caution">
    <text evidence="2">The sequence shown here is derived from an EMBL/GenBank/DDBJ whole genome shotgun (WGS) entry which is preliminary data.</text>
</comment>
<dbReference type="AlphaFoldDB" id="A0AAD5QU25"/>
<dbReference type="Proteomes" id="UP001196413">
    <property type="component" value="Unassembled WGS sequence"/>
</dbReference>
<reference evidence="2" key="1">
    <citation type="submission" date="2021-06" db="EMBL/GenBank/DDBJ databases">
        <title>Parelaphostrongylus tenuis whole genome reference sequence.</title>
        <authorList>
            <person name="Garwood T.J."/>
            <person name="Larsen P.A."/>
            <person name="Fountain-Jones N.M."/>
            <person name="Garbe J.R."/>
            <person name="Macchietto M.G."/>
            <person name="Kania S.A."/>
            <person name="Gerhold R.W."/>
            <person name="Richards J.E."/>
            <person name="Wolf T.M."/>
        </authorList>
    </citation>
    <scope>NUCLEOTIDE SEQUENCE</scope>
    <source>
        <strain evidence="2">MNPRO001-30</strain>
        <tissue evidence="2">Meninges</tissue>
    </source>
</reference>
<accession>A0AAD5QU25</accession>
<evidence type="ECO:0000313" key="3">
    <source>
        <dbReference type="Proteomes" id="UP001196413"/>
    </source>
</evidence>
<proteinExistence type="predicted"/>
<name>A0AAD5QU25_PARTN</name>
<keyword evidence="3" id="KW-1185">Reference proteome</keyword>
<protein>
    <submittedName>
        <fullName evidence="2">Uncharacterized protein</fullName>
    </submittedName>
</protein>
<gene>
    <name evidence="2" type="ORF">KIN20_020961</name>
</gene>
<dbReference type="EMBL" id="JAHQIW010004252">
    <property type="protein sequence ID" value="KAJ1361662.1"/>
    <property type="molecule type" value="Genomic_DNA"/>
</dbReference>
<organism evidence="2 3">
    <name type="scientific">Parelaphostrongylus tenuis</name>
    <name type="common">Meningeal worm</name>
    <dbReference type="NCBI Taxonomy" id="148309"/>
    <lineage>
        <taxon>Eukaryota</taxon>
        <taxon>Metazoa</taxon>
        <taxon>Ecdysozoa</taxon>
        <taxon>Nematoda</taxon>
        <taxon>Chromadorea</taxon>
        <taxon>Rhabditida</taxon>
        <taxon>Rhabditina</taxon>
        <taxon>Rhabditomorpha</taxon>
        <taxon>Strongyloidea</taxon>
        <taxon>Metastrongylidae</taxon>
        <taxon>Parelaphostrongylus</taxon>
    </lineage>
</organism>
<feature type="chain" id="PRO_5042238410" evidence="1">
    <location>
        <begin position="17"/>
        <end position="109"/>
    </location>
</feature>
<evidence type="ECO:0000256" key="1">
    <source>
        <dbReference type="SAM" id="SignalP"/>
    </source>
</evidence>